<organism evidence="1 2">
    <name type="scientific">Portunus trituberculatus</name>
    <name type="common">Swimming crab</name>
    <name type="synonym">Neptunus trituberculatus</name>
    <dbReference type="NCBI Taxonomy" id="210409"/>
    <lineage>
        <taxon>Eukaryota</taxon>
        <taxon>Metazoa</taxon>
        <taxon>Ecdysozoa</taxon>
        <taxon>Arthropoda</taxon>
        <taxon>Crustacea</taxon>
        <taxon>Multicrustacea</taxon>
        <taxon>Malacostraca</taxon>
        <taxon>Eumalacostraca</taxon>
        <taxon>Eucarida</taxon>
        <taxon>Decapoda</taxon>
        <taxon>Pleocyemata</taxon>
        <taxon>Brachyura</taxon>
        <taxon>Eubrachyura</taxon>
        <taxon>Portunoidea</taxon>
        <taxon>Portunidae</taxon>
        <taxon>Portuninae</taxon>
        <taxon>Portunus</taxon>
    </lineage>
</organism>
<proteinExistence type="predicted"/>
<dbReference type="EMBL" id="VSRR010120050">
    <property type="protein sequence ID" value="MPC99817.1"/>
    <property type="molecule type" value="Genomic_DNA"/>
</dbReference>
<name>A0A5B7K386_PORTR</name>
<evidence type="ECO:0000313" key="2">
    <source>
        <dbReference type="Proteomes" id="UP000324222"/>
    </source>
</evidence>
<dbReference type="Proteomes" id="UP000324222">
    <property type="component" value="Unassembled WGS sequence"/>
</dbReference>
<accession>A0A5B7K386</accession>
<protein>
    <submittedName>
        <fullName evidence="1">Uncharacterized protein</fullName>
    </submittedName>
</protein>
<evidence type="ECO:0000313" key="1">
    <source>
        <dbReference type="EMBL" id="MPC99817.1"/>
    </source>
</evidence>
<reference evidence="1 2" key="1">
    <citation type="submission" date="2019-05" db="EMBL/GenBank/DDBJ databases">
        <title>Another draft genome of Portunus trituberculatus and its Hox gene families provides insights of decapod evolution.</title>
        <authorList>
            <person name="Jeong J.-H."/>
            <person name="Song I."/>
            <person name="Kim S."/>
            <person name="Choi T."/>
            <person name="Kim D."/>
            <person name="Ryu S."/>
            <person name="Kim W."/>
        </authorList>
    </citation>
    <scope>NUCLEOTIDE SEQUENCE [LARGE SCALE GENOMIC DNA]</scope>
    <source>
        <tissue evidence="1">Muscle</tissue>
    </source>
</reference>
<gene>
    <name evidence="1" type="ORF">E2C01_095257</name>
</gene>
<keyword evidence="2" id="KW-1185">Reference proteome</keyword>
<sequence length="8" mass="748">MGAGEQVG</sequence>
<comment type="caution">
    <text evidence="1">The sequence shown here is derived from an EMBL/GenBank/DDBJ whole genome shotgun (WGS) entry which is preliminary data.</text>
</comment>